<gene>
    <name evidence="1" type="ORF">SAMN02745973_00337</name>
</gene>
<protein>
    <recommendedName>
        <fullName evidence="3">MJ0042 family finger-like domain-containing protein</fullName>
    </recommendedName>
</protein>
<dbReference type="NCBIfam" id="NF045650">
    <property type="entry name" value="CD1247_Nterm"/>
    <property type="match status" value="1"/>
</dbReference>
<evidence type="ECO:0000313" key="2">
    <source>
        <dbReference type="Proteomes" id="UP000196365"/>
    </source>
</evidence>
<sequence length="133" mass="15117">MNYINEKVSYLKGLTEGLGISDSTKEGKVLLHIVDVLDDISEALEGLVEAQNDLEDYVEVIDEDLSDLEEEIYDDMEDLEDIDFCEIECPECGEIVYVDIDMLDENNHITCPNCEQEIEVDFSCDCDNEDCNC</sequence>
<organism evidence="1 2">
    <name type="scientific">Garciella nitratireducens DSM 15102</name>
    <dbReference type="NCBI Taxonomy" id="1121911"/>
    <lineage>
        <taxon>Bacteria</taxon>
        <taxon>Bacillati</taxon>
        <taxon>Bacillota</taxon>
        <taxon>Clostridia</taxon>
        <taxon>Eubacteriales</taxon>
        <taxon>Eubacteriaceae</taxon>
        <taxon>Garciella</taxon>
    </lineage>
</organism>
<dbReference type="InterPro" id="IPR054688">
    <property type="entry name" value="CD1247_N"/>
</dbReference>
<dbReference type="RefSeq" id="WP_087677775.1">
    <property type="nucleotide sequence ID" value="NZ_FUWV01000001.1"/>
</dbReference>
<dbReference type="Proteomes" id="UP000196365">
    <property type="component" value="Unassembled WGS sequence"/>
</dbReference>
<proteinExistence type="predicted"/>
<reference evidence="1 2" key="1">
    <citation type="submission" date="2017-02" db="EMBL/GenBank/DDBJ databases">
        <authorList>
            <person name="Peterson S.W."/>
        </authorList>
    </citation>
    <scope>NUCLEOTIDE SEQUENCE [LARGE SCALE GENOMIC DNA]</scope>
    <source>
        <strain evidence="1 2">DSM 15102</strain>
    </source>
</reference>
<name>A0A1T4K4I7_9FIRM</name>
<dbReference type="OrthoDB" id="2381377at2"/>
<evidence type="ECO:0008006" key="3">
    <source>
        <dbReference type="Google" id="ProtNLM"/>
    </source>
</evidence>
<evidence type="ECO:0000313" key="1">
    <source>
        <dbReference type="EMBL" id="SJZ37326.1"/>
    </source>
</evidence>
<dbReference type="AlphaFoldDB" id="A0A1T4K4I7"/>
<accession>A0A1T4K4I7</accession>
<keyword evidence="2" id="KW-1185">Reference proteome</keyword>
<dbReference type="EMBL" id="FUWV01000001">
    <property type="protein sequence ID" value="SJZ37326.1"/>
    <property type="molecule type" value="Genomic_DNA"/>
</dbReference>